<evidence type="ECO:0000313" key="3">
    <source>
        <dbReference type="Proteomes" id="UP000004947"/>
    </source>
</evidence>
<sequence length="144" mass="16840">MIKKLVISLLICLSVQADKIDDWNTVRLEFHRLSLDKINKDIKLKSLDRRVKSLYIKLDELFKRNDEMKNLVASLKGKLGKDRQVVIKKINALQDKLIASDALLAEEQKEIIEKINKLNEEIYIELMKDPKLVELESKLKKLEN</sequence>
<comment type="caution">
    <text evidence="2">The sequence shown here is derived from an EMBL/GenBank/DDBJ whole genome shotgun (WGS) entry which is preliminary data.</text>
</comment>
<dbReference type="AlphaFoldDB" id="A6DQ59"/>
<reference evidence="2 3" key="1">
    <citation type="journal article" date="2010" name="J. Bacteriol.">
        <title>Genome sequence of Lentisphaera araneosa HTCC2155T, the type species of the order Lentisphaerales in the phylum Lentisphaerae.</title>
        <authorList>
            <person name="Thrash J.C."/>
            <person name="Cho J.C."/>
            <person name="Vergin K.L."/>
            <person name="Morris R.M."/>
            <person name="Giovannoni S.J."/>
        </authorList>
    </citation>
    <scope>NUCLEOTIDE SEQUENCE [LARGE SCALE GENOMIC DNA]</scope>
    <source>
        <strain evidence="2 3">HTCC2155</strain>
    </source>
</reference>
<accession>A6DQ59</accession>
<dbReference type="STRING" id="313628.LNTAR_24354"/>
<name>A6DQ59_9BACT</name>
<dbReference type="RefSeq" id="WP_007279988.1">
    <property type="nucleotide sequence ID" value="NZ_ABCK01000018.1"/>
</dbReference>
<gene>
    <name evidence="2" type="ORF">LNTAR_24354</name>
</gene>
<evidence type="ECO:0000313" key="2">
    <source>
        <dbReference type="EMBL" id="EDM26300.1"/>
    </source>
</evidence>
<protein>
    <submittedName>
        <fullName evidence="2">Uncharacterized protein</fullName>
    </submittedName>
</protein>
<keyword evidence="3" id="KW-1185">Reference proteome</keyword>
<organism evidence="2 3">
    <name type="scientific">Lentisphaera araneosa HTCC2155</name>
    <dbReference type="NCBI Taxonomy" id="313628"/>
    <lineage>
        <taxon>Bacteria</taxon>
        <taxon>Pseudomonadati</taxon>
        <taxon>Lentisphaerota</taxon>
        <taxon>Lentisphaeria</taxon>
        <taxon>Lentisphaerales</taxon>
        <taxon>Lentisphaeraceae</taxon>
        <taxon>Lentisphaera</taxon>
    </lineage>
</organism>
<evidence type="ECO:0000256" key="1">
    <source>
        <dbReference type="SAM" id="Coils"/>
    </source>
</evidence>
<feature type="coiled-coil region" evidence="1">
    <location>
        <begin position="44"/>
        <end position="110"/>
    </location>
</feature>
<proteinExistence type="predicted"/>
<keyword evidence="1" id="KW-0175">Coiled coil</keyword>
<dbReference type="Proteomes" id="UP000004947">
    <property type="component" value="Unassembled WGS sequence"/>
</dbReference>
<dbReference type="EMBL" id="ABCK01000018">
    <property type="protein sequence ID" value="EDM26300.1"/>
    <property type="molecule type" value="Genomic_DNA"/>
</dbReference>